<feature type="transmembrane region" description="Helical" evidence="1">
    <location>
        <begin position="216"/>
        <end position="235"/>
    </location>
</feature>
<name>A0ABZ2C545_9PROT</name>
<reference evidence="2 3" key="1">
    <citation type="journal article" date="2024" name="Environ. Microbiol.">
        <title>Novel evolutionary insights on the interactions of the Holosporales (Alphaproteobacteria) with eukaryotic hosts from comparative genomics.</title>
        <authorList>
            <person name="Giovannini M."/>
            <person name="Petroni G."/>
            <person name="Castelli M."/>
        </authorList>
    </citation>
    <scope>NUCLEOTIDE SEQUENCE [LARGE SCALE GENOMIC DNA]</scope>
    <source>
        <strain evidence="2 3">US_Bl 15I1</strain>
    </source>
</reference>
<protein>
    <submittedName>
        <fullName evidence="2">DUF2232 domain-containing protein</fullName>
    </submittedName>
</protein>
<feature type="transmembrane region" description="Helical" evidence="1">
    <location>
        <begin position="161"/>
        <end position="186"/>
    </location>
</feature>
<dbReference type="Proteomes" id="UP001330434">
    <property type="component" value="Chromosome"/>
</dbReference>
<organism evidence="2 3">
    <name type="scientific">Candidatus Bealeia paramacronuclearis</name>
    <dbReference type="NCBI Taxonomy" id="1921001"/>
    <lineage>
        <taxon>Bacteria</taxon>
        <taxon>Pseudomonadati</taxon>
        <taxon>Pseudomonadota</taxon>
        <taxon>Alphaproteobacteria</taxon>
        <taxon>Holosporales</taxon>
        <taxon>Holosporaceae</taxon>
        <taxon>Candidatus Bealeia</taxon>
    </lineage>
</organism>
<feature type="transmembrane region" description="Helical" evidence="1">
    <location>
        <begin position="44"/>
        <end position="69"/>
    </location>
</feature>
<feature type="transmembrane region" description="Helical" evidence="1">
    <location>
        <begin position="76"/>
        <end position="99"/>
    </location>
</feature>
<dbReference type="EMBL" id="CP133270">
    <property type="protein sequence ID" value="WVX66860.1"/>
    <property type="molecule type" value="Genomic_DNA"/>
</dbReference>
<gene>
    <name evidence="2" type="ORF">Bealeia1_01049</name>
</gene>
<keyword evidence="3" id="KW-1185">Reference proteome</keyword>
<feature type="transmembrane region" description="Helical" evidence="1">
    <location>
        <begin position="119"/>
        <end position="140"/>
    </location>
</feature>
<feature type="transmembrane region" description="Helical" evidence="1">
    <location>
        <begin position="268"/>
        <end position="295"/>
    </location>
</feature>
<sequence>MAFRQYPLPLSILGGVLSAAPYFLLATPSLGGMLLTYFSTLPLFAVGLGLGFSSALIAGAAGIVLSLIFSMMSGSFGLAIPYAIFNVIPTILILFKALQYRTDESGEPHYTPSVNLMNFLTSMALGIAGVSFLLIQFSLAQSGENLSALIQAAMGPQPAETILILTALIKVLPGIVAMSWAMMALMNAILAQGLLKAFGKNLRPSPDVCDVYPLPIFYYILAALGVMTLLPLGVFSDASSNLIIPALLPFLLTGIGTVHAIARKFSYASWILFGFYTVALLLSWPFFFLVPLGLIEPWVKLRNRIA</sequence>
<feature type="transmembrane region" description="Helical" evidence="1">
    <location>
        <begin position="12"/>
        <end position="38"/>
    </location>
</feature>
<keyword evidence="1" id="KW-1133">Transmembrane helix</keyword>
<keyword evidence="1" id="KW-0472">Membrane</keyword>
<evidence type="ECO:0000256" key="1">
    <source>
        <dbReference type="SAM" id="Phobius"/>
    </source>
</evidence>
<evidence type="ECO:0000313" key="3">
    <source>
        <dbReference type="Proteomes" id="UP001330434"/>
    </source>
</evidence>
<feature type="transmembrane region" description="Helical" evidence="1">
    <location>
        <begin position="242"/>
        <end position="262"/>
    </location>
</feature>
<accession>A0ABZ2C545</accession>
<keyword evidence="1" id="KW-0812">Transmembrane</keyword>
<evidence type="ECO:0000313" key="2">
    <source>
        <dbReference type="EMBL" id="WVX66860.1"/>
    </source>
</evidence>
<proteinExistence type="predicted"/>